<feature type="compositionally biased region" description="Basic and acidic residues" evidence="1">
    <location>
        <begin position="1"/>
        <end position="20"/>
    </location>
</feature>
<feature type="region of interest" description="Disordered" evidence="1">
    <location>
        <begin position="1"/>
        <end position="27"/>
    </location>
</feature>
<dbReference type="PANTHER" id="PTHR46825:SF8">
    <property type="entry name" value="BETA-LACTAMASE-RELATED"/>
    <property type="match status" value="1"/>
</dbReference>
<dbReference type="Gene3D" id="3.40.710.10">
    <property type="entry name" value="DD-peptidase/beta-lactamase superfamily"/>
    <property type="match status" value="1"/>
</dbReference>
<dbReference type="InterPro" id="IPR050491">
    <property type="entry name" value="AmpC-like"/>
</dbReference>
<proteinExistence type="predicted"/>
<dbReference type="InterPro" id="IPR001466">
    <property type="entry name" value="Beta-lactam-related"/>
</dbReference>
<dbReference type="GO" id="GO:0004180">
    <property type="term" value="F:carboxypeptidase activity"/>
    <property type="evidence" value="ECO:0007669"/>
    <property type="project" value="UniProtKB-KW"/>
</dbReference>
<dbReference type="Pfam" id="PF00144">
    <property type="entry name" value="Beta-lactamase"/>
    <property type="match status" value="1"/>
</dbReference>
<evidence type="ECO:0000256" key="1">
    <source>
        <dbReference type="SAM" id="MobiDB-lite"/>
    </source>
</evidence>
<organism evidence="3 4">
    <name type="scientific">Streptomyces hundungensis</name>
    <dbReference type="NCBI Taxonomy" id="1077946"/>
    <lineage>
        <taxon>Bacteria</taxon>
        <taxon>Bacillati</taxon>
        <taxon>Actinomycetota</taxon>
        <taxon>Actinomycetes</taxon>
        <taxon>Kitasatosporales</taxon>
        <taxon>Streptomycetaceae</taxon>
        <taxon>Streptomyces</taxon>
    </lineage>
</organism>
<dbReference type="Proteomes" id="UP000271554">
    <property type="component" value="Chromosome"/>
</dbReference>
<name>A0A387HT56_9ACTN</name>
<dbReference type="EMBL" id="CP032698">
    <property type="protein sequence ID" value="AYG85277.1"/>
    <property type="molecule type" value="Genomic_DNA"/>
</dbReference>
<accession>A0A387HT56</accession>
<sequence length="306" mass="32657">MGGKESAPDACRHRGLRDPPHPQLKGWHATGPTCILSSFDEPRVEHGHDLDKFVQIGSLTKALTGTVLTSLASAGMLQLDDPVEQFIPAPAHTGITLRHLAEHTSGLPRVPPGLHRRDPYASFDIAALDALIQRLDSLTTSAPGQTEEYSNLGYAVLGAALCAASGASYEDLLQEHVLAPLGVAEVMSDPPPDLRLCRRGMLGRPRRPWTMDGAILPAGGLWATPRAAAQVMTALLVDRKLGEPAPSWQTAGPLLWHNGATRDASVFTGAMPDGTWIFVHRLSGQAEATDKLAINLLKQASTTSPH</sequence>
<keyword evidence="4" id="KW-1185">Reference proteome</keyword>
<dbReference type="InterPro" id="IPR012338">
    <property type="entry name" value="Beta-lactam/transpept-like"/>
</dbReference>
<keyword evidence="3" id="KW-0121">Carboxypeptidase</keyword>
<protein>
    <submittedName>
        <fullName evidence="3">D-alanyl-D-alanine-carboxypeptidase/endopeptidase AmpH</fullName>
        <ecNumber evidence="3">3.4.-.-</ecNumber>
    </submittedName>
</protein>
<dbReference type="SUPFAM" id="SSF56601">
    <property type="entry name" value="beta-lactamase/transpeptidase-like"/>
    <property type="match status" value="1"/>
</dbReference>
<dbReference type="KEGG" id="shun:DWB77_07494"/>
<dbReference type="PANTHER" id="PTHR46825">
    <property type="entry name" value="D-ALANYL-D-ALANINE-CARBOXYPEPTIDASE/ENDOPEPTIDASE AMPH"/>
    <property type="match status" value="1"/>
</dbReference>
<feature type="domain" description="Beta-lactamase-related" evidence="2">
    <location>
        <begin position="49"/>
        <end position="276"/>
    </location>
</feature>
<evidence type="ECO:0000259" key="2">
    <source>
        <dbReference type="Pfam" id="PF00144"/>
    </source>
</evidence>
<dbReference type="EC" id="3.4.-.-" evidence="3"/>
<evidence type="ECO:0000313" key="3">
    <source>
        <dbReference type="EMBL" id="AYG85277.1"/>
    </source>
</evidence>
<gene>
    <name evidence="3" type="primary">ampH_3</name>
    <name evidence="3" type="ORF">DWB77_07494</name>
</gene>
<keyword evidence="3" id="KW-0378">Hydrolase</keyword>
<evidence type="ECO:0000313" key="4">
    <source>
        <dbReference type="Proteomes" id="UP000271554"/>
    </source>
</evidence>
<dbReference type="AlphaFoldDB" id="A0A387HT56"/>
<keyword evidence="3" id="KW-0645">Protease</keyword>
<reference evidence="3 4" key="1">
    <citation type="submission" date="2018-10" db="EMBL/GenBank/DDBJ databases">
        <title>Relationship between Morphology and Antimicrobial Activity in Streptomyces.</title>
        <authorList>
            <person name="Kang H.J."/>
            <person name="Kim S.B."/>
        </authorList>
    </citation>
    <scope>NUCLEOTIDE SEQUENCE [LARGE SCALE GENOMIC DNA]</scope>
    <source>
        <strain evidence="3 4">BH38</strain>
    </source>
</reference>